<feature type="domain" description="PiggyBac transposable element-derived protein" evidence="2">
    <location>
        <begin position="22"/>
        <end position="119"/>
    </location>
</feature>
<dbReference type="Pfam" id="PF13843">
    <property type="entry name" value="DDE_Tnp_1_7"/>
    <property type="match status" value="1"/>
</dbReference>
<dbReference type="AlphaFoldDB" id="A0A9J6E602"/>
<gene>
    <name evidence="3" type="ORF">HPB51_005205</name>
</gene>
<sequence length="231" mass="25986">MGCNLKSEKELAKEGRGAMDTKVTKEGDVVLVRWLDKGIVNIASTQVGCRSVGVASRWSDASKERIEIPCPKAILEYNKFMGGVDKLDFVVALYPMKGKTRKWSVRVMCYFISLALANSRLEYVRDASNQGLPRRKALDMPAFQTDVALTLVQVNKSAPRKRGRPSSDSAEVPARRPHNFHPAPPNVVRYHAKDHWLQQVQMPFPHRCGSAKTRVRCRKCNVFMCIAAEKD</sequence>
<organism evidence="3 4">
    <name type="scientific">Rhipicephalus microplus</name>
    <name type="common">Cattle tick</name>
    <name type="synonym">Boophilus microplus</name>
    <dbReference type="NCBI Taxonomy" id="6941"/>
    <lineage>
        <taxon>Eukaryota</taxon>
        <taxon>Metazoa</taxon>
        <taxon>Ecdysozoa</taxon>
        <taxon>Arthropoda</taxon>
        <taxon>Chelicerata</taxon>
        <taxon>Arachnida</taxon>
        <taxon>Acari</taxon>
        <taxon>Parasitiformes</taxon>
        <taxon>Ixodida</taxon>
        <taxon>Ixodoidea</taxon>
        <taxon>Ixodidae</taxon>
        <taxon>Rhipicephalinae</taxon>
        <taxon>Rhipicephalus</taxon>
        <taxon>Boophilus</taxon>
    </lineage>
</organism>
<evidence type="ECO:0000313" key="3">
    <source>
        <dbReference type="EMBL" id="KAH8029903.1"/>
    </source>
</evidence>
<keyword evidence="4" id="KW-1185">Reference proteome</keyword>
<feature type="region of interest" description="Disordered" evidence="1">
    <location>
        <begin position="155"/>
        <end position="185"/>
    </location>
</feature>
<reference evidence="3" key="1">
    <citation type="journal article" date="2020" name="Cell">
        <title>Large-Scale Comparative Analyses of Tick Genomes Elucidate Their Genetic Diversity and Vector Capacities.</title>
        <authorList>
            <consortium name="Tick Genome and Microbiome Consortium (TIGMIC)"/>
            <person name="Jia N."/>
            <person name="Wang J."/>
            <person name="Shi W."/>
            <person name="Du L."/>
            <person name="Sun Y."/>
            <person name="Zhan W."/>
            <person name="Jiang J.F."/>
            <person name="Wang Q."/>
            <person name="Zhang B."/>
            <person name="Ji P."/>
            <person name="Bell-Sakyi L."/>
            <person name="Cui X.M."/>
            <person name="Yuan T.T."/>
            <person name="Jiang B.G."/>
            <person name="Yang W.F."/>
            <person name="Lam T.T."/>
            <person name="Chang Q.C."/>
            <person name="Ding S.J."/>
            <person name="Wang X.J."/>
            <person name="Zhu J.G."/>
            <person name="Ruan X.D."/>
            <person name="Zhao L."/>
            <person name="Wei J.T."/>
            <person name="Ye R.Z."/>
            <person name="Que T.C."/>
            <person name="Du C.H."/>
            <person name="Zhou Y.H."/>
            <person name="Cheng J.X."/>
            <person name="Dai P.F."/>
            <person name="Guo W.B."/>
            <person name="Han X.H."/>
            <person name="Huang E.J."/>
            <person name="Li L.F."/>
            <person name="Wei W."/>
            <person name="Gao Y.C."/>
            <person name="Liu J.Z."/>
            <person name="Shao H.Z."/>
            <person name="Wang X."/>
            <person name="Wang C.C."/>
            <person name="Yang T.C."/>
            <person name="Huo Q.B."/>
            <person name="Li W."/>
            <person name="Chen H.Y."/>
            <person name="Chen S.E."/>
            <person name="Zhou L.G."/>
            <person name="Ni X.B."/>
            <person name="Tian J.H."/>
            <person name="Sheng Y."/>
            <person name="Liu T."/>
            <person name="Pan Y.S."/>
            <person name="Xia L.Y."/>
            <person name="Li J."/>
            <person name="Zhao F."/>
            <person name="Cao W.C."/>
        </authorList>
    </citation>
    <scope>NUCLEOTIDE SEQUENCE</scope>
    <source>
        <strain evidence="3">Rmic-2018</strain>
    </source>
</reference>
<dbReference type="PANTHER" id="PTHR47272">
    <property type="entry name" value="DDE_TNP_1_7 DOMAIN-CONTAINING PROTEIN"/>
    <property type="match status" value="1"/>
</dbReference>
<proteinExistence type="predicted"/>
<evidence type="ECO:0000313" key="4">
    <source>
        <dbReference type="Proteomes" id="UP000821866"/>
    </source>
</evidence>
<protein>
    <recommendedName>
        <fullName evidence="2">PiggyBac transposable element-derived protein domain-containing protein</fullName>
    </recommendedName>
</protein>
<comment type="caution">
    <text evidence="3">The sequence shown here is derived from an EMBL/GenBank/DDBJ whole genome shotgun (WGS) entry which is preliminary data.</text>
</comment>
<evidence type="ECO:0000259" key="2">
    <source>
        <dbReference type="Pfam" id="PF13843"/>
    </source>
</evidence>
<name>A0A9J6E602_RHIMP</name>
<dbReference type="Proteomes" id="UP000821866">
    <property type="component" value="Chromosome 3"/>
</dbReference>
<dbReference type="VEuPathDB" id="VectorBase:LOC119162326"/>
<evidence type="ECO:0000256" key="1">
    <source>
        <dbReference type="SAM" id="MobiDB-lite"/>
    </source>
</evidence>
<dbReference type="InterPro" id="IPR029526">
    <property type="entry name" value="PGBD"/>
</dbReference>
<accession>A0A9J6E602</accession>
<dbReference type="PANTHER" id="PTHR47272:SF1">
    <property type="entry name" value="PIGGYBAC TRANSPOSABLE ELEMENT-DERIVED PROTEIN 3-LIKE"/>
    <property type="match status" value="1"/>
</dbReference>
<dbReference type="EMBL" id="JABSTU010000005">
    <property type="protein sequence ID" value="KAH8029903.1"/>
    <property type="molecule type" value="Genomic_DNA"/>
</dbReference>
<reference evidence="3" key="2">
    <citation type="submission" date="2021-09" db="EMBL/GenBank/DDBJ databases">
        <authorList>
            <person name="Jia N."/>
            <person name="Wang J."/>
            <person name="Shi W."/>
            <person name="Du L."/>
            <person name="Sun Y."/>
            <person name="Zhan W."/>
            <person name="Jiang J."/>
            <person name="Wang Q."/>
            <person name="Zhang B."/>
            <person name="Ji P."/>
            <person name="Sakyi L.B."/>
            <person name="Cui X."/>
            <person name="Yuan T."/>
            <person name="Jiang B."/>
            <person name="Yang W."/>
            <person name="Lam T.T.-Y."/>
            <person name="Chang Q."/>
            <person name="Ding S."/>
            <person name="Wang X."/>
            <person name="Zhu J."/>
            <person name="Ruan X."/>
            <person name="Zhao L."/>
            <person name="Wei J."/>
            <person name="Que T."/>
            <person name="Du C."/>
            <person name="Cheng J."/>
            <person name="Dai P."/>
            <person name="Han X."/>
            <person name="Huang E."/>
            <person name="Gao Y."/>
            <person name="Liu J."/>
            <person name="Shao H."/>
            <person name="Ye R."/>
            <person name="Li L."/>
            <person name="Wei W."/>
            <person name="Wang X."/>
            <person name="Wang C."/>
            <person name="Huo Q."/>
            <person name="Li W."/>
            <person name="Guo W."/>
            <person name="Chen H."/>
            <person name="Chen S."/>
            <person name="Zhou L."/>
            <person name="Zhou L."/>
            <person name="Ni X."/>
            <person name="Tian J."/>
            <person name="Zhou Y."/>
            <person name="Sheng Y."/>
            <person name="Liu T."/>
            <person name="Pan Y."/>
            <person name="Xia L."/>
            <person name="Li J."/>
            <person name="Zhao F."/>
            <person name="Cao W."/>
        </authorList>
    </citation>
    <scope>NUCLEOTIDE SEQUENCE</scope>
    <source>
        <strain evidence="3">Rmic-2018</strain>
        <tissue evidence="3">Larvae</tissue>
    </source>
</reference>